<dbReference type="PANTHER" id="PTHR43800:SF1">
    <property type="entry name" value="PEPTIDYL-LYSINE N-ACETYLTRANSFERASE YJAB"/>
    <property type="match status" value="1"/>
</dbReference>
<evidence type="ECO:0000313" key="4">
    <source>
        <dbReference type="EMBL" id="SFW74845.1"/>
    </source>
</evidence>
<dbReference type="CDD" id="cd04301">
    <property type="entry name" value="NAT_SF"/>
    <property type="match status" value="1"/>
</dbReference>
<evidence type="ECO:0000256" key="1">
    <source>
        <dbReference type="ARBA" id="ARBA00022679"/>
    </source>
</evidence>
<dbReference type="GO" id="GO:0016747">
    <property type="term" value="F:acyltransferase activity, transferring groups other than amino-acyl groups"/>
    <property type="evidence" value="ECO:0007669"/>
    <property type="project" value="InterPro"/>
</dbReference>
<dbReference type="InterPro" id="IPR000182">
    <property type="entry name" value="GNAT_dom"/>
</dbReference>
<evidence type="ECO:0000313" key="5">
    <source>
        <dbReference type="Proteomes" id="UP000182680"/>
    </source>
</evidence>
<keyword evidence="1" id="KW-0808">Transferase</keyword>
<dbReference type="RefSeq" id="WP_332068202.1">
    <property type="nucleotide sequence ID" value="NZ_FPIW01000108.1"/>
</dbReference>
<proteinExistence type="predicted"/>
<organism evidence="4 5">
    <name type="scientific">Desulfovibrio desulfuricans</name>
    <dbReference type="NCBI Taxonomy" id="876"/>
    <lineage>
        <taxon>Bacteria</taxon>
        <taxon>Pseudomonadati</taxon>
        <taxon>Thermodesulfobacteriota</taxon>
        <taxon>Desulfovibrionia</taxon>
        <taxon>Desulfovibrionales</taxon>
        <taxon>Desulfovibrionaceae</taxon>
        <taxon>Desulfovibrio</taxon>
    </lineage>
</organism>
<protein>
    <submittedName>
        <fullName evidence="4">Acetyltransferase (GNAT) domain-containing protein</fullName>
    </submittedName>
</protein>
<dbReference type="SUPFAM" id="SSF55729">
    <property type="entry name" value="Acyl-CoA N-acyltransferases (Nat)"/>
    <property type="match status" value="1"/>
</dbReference>
<comment type="caution">
    <text evidence="4">The sequence shown here is derived from an EMBL/GenBank/DDBJ whole genome shotgun (WGS) entry which is preliminary data.</text>
</comment>
<name>A0AA94HVE1_DESDE</name>
<gene>
    <name evidence="4" type="ORF">SAMN02910291_02893</name>
</gene>
<accession>A0AA94HVE1</accession>
<dbReference type="InterPro" id="IPR016181">
    <property type="entry name" value="Acyl_CoA_acyltransferase"/>
</dbReference>
<evidence type="ECO:0000256" key="2">
    <source>
        <dbReference type="ARBA" id="ARBA00023315"/>
    </source>
</evidence>
<dbReference type="Proteomes" id="UP000182680">
    <property type="component" value="Unassembled WGS sequence"/>
</dbReference>
<evidence type="ECO:0000259" key="3">
    <source>
        <dbReference type="PROSITE" id="PS51186"/>
    </source>
</evidence>
<feature type="domain" description="N-acetyltransferase" evidence="3">
    <location>
        <begin position="3"/>
        <end position="104"/>
    </location>
</feature>
<dbReference type="PANTHER" id="PTHR43800">
    <property type="entry name" value="PEPTIDYL-LYSINE N-ACETYLTRANSFERASE YJAB"/>
    <property type="match status" value="1"/>
</dbReference>
<reference evidence="5" key="1">
    <citation type="submission" date="2016-11" db="EMBL/GenBank/DDBJ databases">
        <authorList>
            <person name="Jaros S."/>
            <person name="Januszkiewicz K."/>
            <person name="Wedrychowicz H."/>
        </authorList>
    </citation>
    <scope>NUCLEOTIDE SEQUENCE [LARGE SCALE GENOMIC DNA]</scope>
    <source>
        <strain evidence="5">DSM 7057</strain>
    </source>
</reference>
<dbReference type="PROSITE" id="PS51186">
    <property type="entry name" value="GNAT"/>
    <property type="match status" value="1"/>
</dbReference>
<dbReference type="EMBL" id="FPIW01000108">
    <property type="protein sequence ID" value="SFW74845.1"/>
    <property type="molecule type" value="Genomic_DNA"/>
</dbReference>
<dbReference type="Gene3D" id="3.40.630.30">
    <property type="match status" value="1"/>
</dbReference>
<sequence length="104" mass="11651">MAITITQLTTRTQDKMKRLEYLWETSVRATHDFLTEDNIQALKPLVSQGLQAIPILCIAEENQGNILGFMGIEENKIEMLFISPEARGQGVGRKLVLYATESLG</sequence>
<keyword evidence="2" id="KW-0012">Acyltransferase</keyword>
<dbReference type="Pfam" id="PF13508">
    <property type="entry name" value="Acetyltransf_7"/>
    <property type="match status" value="1"/>
</dbReference>
<dbReference type="AlphaFoldDB" id="A0AA94HVE1"/>